<dbReference type="GO" id="GO:0016787">
    <property type="term" value="F:hydrolase activity"/>
    <property type="evidence" value="ECO:0007669"/>
    <property type="project" value="UniProtKB-KW"/>
</dbReference>
<keyword evidence="2" id="KW-1133">Transmembrane helix</keyword>
<dbReference type="Proteomes" id="UP000183192">
    <property type="component" value="Unassembled WGS sequence"/>
</dbReference>
<proteinExistence type="predicted"/>
<comment type="caution">
    <text evidence="3">The sequence shown here is derived from an EMBL/GenBank/DDBJ whole genome shotgun (WGS) entry which is preliminary data.</text>
</comment>
<dbReference type="NCBIfam" id="TIGR01076">
    <property type="entry name" value="sortase_fam"/>
    <property type="match status" value="1"/>
</dbReference>
<accession>A0A1J4TC23</accession>
<evidence type="ECO:0000256" key="1">
    <source>
        <dbReference type="ARBA" id="ARBA00022801"/>
    </source>
</evidence>
<evidence type="ECO:0000313" key="3">
    <source>
        <dbReference type="EMBL" id="OIO07775.1"/>
    </source>
</evidence>
<dbReference type="Gene3D" id="2.40.260.10">
    <property type="entry name" value="Sortase"/>
    <property type="match status" value="1"/>
</dbReference>
<keyword evidence="2" id="KW-0812">Transmembrane</keyword>
<dbReference type="SUPFAM" id="SSF63817">
    <property type="entry name" value="Sortase"/>
    <property type="match status" value="1"/>
</dbReference>
<name>A0A1J4TC23_9BACT</name>
<dbReference type="AlphaFoldDB" id="A0A1J4TC23"/>
<keyword evidence="1" id="KW-0378">Hydrolase</keyword>
<feature type="transmembrane region" description="Helical" evidence="2">
    <location>
        <begin position="12"/>
        <end position="35"/>
    </location>
</feature>
<sequence>MLPIIKNKKMLKALVIVLELLVLGLVAYLIILPFYPALKYNITSDKNSDINWQDLGTIKKLVEKIANKPDGYLPIADNINNTETSKNNLSVASKNNINNNPINPPIKNEKINRIIIPKIGVNAPIIETADEQYGLDRGAWRVPNSSTPNRGGNMVITGHRFKYLPPNNLTFYLFHKLKIGDIASVIWQEKTYYYRIKEIKIVSNTETSILSPAEESILTIFTCDPIYSTKNRLVVISELIEDKIIN</sequence>
<evidence type="ECO:0000256" key="2">
    <source>
        <dbReference type="SAM" id="Phobius"/>
    </source>
</evidence>
<dbReference type="EMBL" id="MNUU01000034">
    <property type="protein sequence ID" value="OIO07775.1"/>
    <property type="molecule type" value="Genomic_DNA"/>
</dbReference>
<organism evidence="3 4">
    <name type="scientific">Candidatus Falkowbacteria bacterium CG1_02_37_44</name>
    <dbReference type="NCBI Taxonomy" id="1805146"/>
    <lineage>
        <taxon>Bacteria</taxon>
        <taxon>Candidatus Falkowiibacteriota</taxon>
    </lineage>
</organism>
<dbReference type="Pfam" id="PF04203">
    <property type="entry name" value="Sortase"/>
    <property type="match status" value="1"/>
</dbReference>
<evidence type="ECO:0000313" key="4">
    <source>
        <dbReference type="Proteomes" id="UP000183192"/>
    </source>
</evidence>
<evidence type="ECO:0008006" key="5">
    <source>
        <dbReference type="Google" id="ProtNLM"/>
    </source>
</evidence>
<dbReference type="InterPro" id="IPR005754">
    <property type="entry name" value="Sortase"/>
</dbReference>
<dbReference type="STRING" id="1805146.AUJ27_01900"/>
<gene>
    <name evidence="3" type="ORF">AUJ27_01900</name>
</gene>
<keyword evidence="2" id="KW-0472">Membrane</keyword>
<protein>
    <recommendedName>
        <fullName evidence="5">Sortase</fullName>
    </recommendedName>
</protein>
<reference evidence="3 4" key="1">
    <citation type="journal article" date="2016" name="Environ. Microbiol.">
        <title>Genomic resolution of a cold subsurface aquifer community provides metabolic insights for novel microbes adapted to high CO concentrations.</title>
        <authorList>
            <person name="Probst A.J."/>
            <person name="Castelle C.J."/>
            <person name="Singh A."/>
            <person name="Brown C.T."/>
            <person name="Anantharaman K."/>
            <person name="Sharon I."/>
            <person name="Hug L.A."/>
            <person name="Burstein D."/>
            <person name="Emerson J.B."/>
            <person name="Thomas B.C."/>
            <person name="Banfield J.F."/>
        </authorList>
    </citation>
    <scope>NUCLEOTIDE SEQUENCE [LARGE SCALE GENOMIC DNA]</scope>
    <source>
        <strain evidence="3">CG1_02_37_44</strain>
    </source>
</reference>
<dbReference type="InterPro" id="IPR023365">
    <property type="entry name" value="Sortase_dom-sf"/>
</dbReference>